<sequence>MRFPRGGRGRGSPYWAGAKIKDSDDRFIQPINAGFYGRRDRGGRHQRAFTK</sequence>
<organism evidence="1 2">
    <name type="scientific">Ridgeia piscesae</name>
    <name type="common">Tubeworm</name>
    <dbReference type="NCBI Taxonomy" id="27915"/>
    <lineage>
        <taxon>Eukaryota</taxon>
        <taxon>Metazoa</taxon>
        <taxon>Spiralia</taxon>
        <taxon>Lophotrochozoa</taxon>
        <taxon>Annelida</taxon>
        <taxon>Polychaeta</taxon>
        <taxon>Sedentaria</taxon>
        <taxon>Canalipalpata</taxon>
        <taxon>Sabellida</taxon>
        <taxon>Siboglinidae</taxon>
        <taxon>Ridgeia</taxon>
    </lineage>
</organism>
<gene>
    <name evidence="1" type="ORF">NP493_111g04059</name>
</gene>
<protein>
    <submittedName>
        <fullName evidence="1">Uncharacterized protein</fullName>
    </submittedName>
</protein>
<comment type="caution">
    <text evidence="1">The sequence shown here is derived from an EMBL/GenBank/DDBJ whole genome shotgun (WGS) entry which is preliminary data.</text>
</comment>
<dbReference type="EMBL" id="JAODUO010000110">
    <property type="protein sequence ID" value="KAK2189282.1"/>
    <property type="molecule type" value="Genomic_DNA"/>
</dbReference>
<name>A0AAD9UHD4_RIDPI</name>
<dbReference type="Proteomes" id="UP001209878">
    <property type="component" value="Unassembled WGS sequence"/>
</dbReference>
<dbReference type="AlphaFoldDB" id="A0AAD9UHD4"/>
<reference evidence="1" key="1">
    <citation type="journal article" date="2023" name="Mol. Biol. Evol.">
        <title>Third-Generation Sequencing Reveals the Adaptive Role of the Epigenome in Three Deep-Sea Polychaetes.</title>
        <authorList>
            <person name="Perez M."/>
            <person name="Aroh O."/>
            <person name="Sun Y."/>
            <person name="Lan Y."/>
            <person name="Juniper S.K."/>
            <person name="Young C.R."/>
            <person name="Angers B."/>
            <person name="Qian P.Y."/>
        </authorList>
    </citation>
    <scope>NUCLEOTIDE SEQUENCE</scope>
    <source>
        <strain evidence="1">R07B-5</strain>
    </source>
</reference>
<proteinExistence type="predicted"/>
<evidence type="ECO:0000313" key="1">
    <source>
        <dbReference type="EMBL" id="KAK2189282.1"/>
    </source>
</evidence>
<accession>A0AAD9UHD4</accession>
<evidence type="ECO:0000313" key="2">
    <source>
        <dbReference type="Proteomes" id="UP001209878"/>
    </source>
</evidence>
<keyword evidence="2" id="KW-1185">Reference proteome</keyword>